<accession>A0A7S3BNV1</accession>
<dbReference type="Gene3D" id="2.120.10.80">
    <property type="entry name" value="Kelch-type beta propeller"/>
    <property type="match status" value="2"/>
</dbReference>
<reference evidence="3" key="1">
    <citation type="submission" date="2021-01" db="EMBL/GenBank/DDBJ databases">
        <authorList>
            <person name="Corre E."/>
            <person name="Pelletier E."/>
            <person name="Niang G."/>
            <person name="Scheremetjew M."/>
            <person name="Finn R."/>
            <person name="Kale V."/>
            <person name="Holt S."/>
            <person name="Cochrane G."/>
            <person name="Meng A."/>
            <person name="Brown T."/>
            <person name="Cohen L."/>
        </authorList>
    </citation>
    <scope>NUCLEOTIDE SEQUENCE</scope>
    <source>
        <strain evidence="3">CCMP281</strain>
    </source>
</reference>
<evidence type="ECO:0000256" key="2">
    <source>
        <dbReference type="ARBA" id="ARBA00022737"/>
    </source>
</evidence>
<keyword evidence="1" id="KW-0880">Kelch repeat</keyword>
<evidence type="ECO:0008006" key="4">
    <source>
        <dbReference type="Google" id="ProtNLM"/>
    </source>
</evidence>
<dbReference type="AlphaFoldDB" id="A0A7S3BNV1"/>
<keyword evidence="2" id="KW-0677">Repeat</keyword>
<proteinExistence type="predicted"/>
<dbReference type="InterPro" id="IPR006652">
    <property type="entry name" value="Kelch_1"/>
</dbReference>
<evidence type="ECO:0000313" key="3">
    <source>
        <dbReference type="EMBL" id="CAE0138509.1"/>
    </source>
</evidence>
<organism evidence="3">
    <name type="scientific">Haptolina ericina</name>
    <dbReference type="NCBI Taxonomy" id="156174"/>
    <lineage>
        <taxon>Eukaryota</taxon>
        <taxon>Haptista</taxon>
        <taxon>Haptophyta</taxon>
        <taxon>Prymnesiophyceae</taxon>
        <taxon>Prymnesiales</taxon>
        <taxon>Prymnesiaceae</taxon>
        <taxon>Haptolina</taxon>
    </lineage>
</organism>
<dbReference type="SMART" id="SM00612">
    <property type="entry name" value="Kelch"/>
    <property type="match status" value="4"/>
</dbReference>
<dbReference type="PANTHER" id="PTHR46344">
    <property type="entry name" value="OS02G0202900 PROTEIN"/>
    <property type="match status" value="1"/>
</dbReference>
<dbReference type="SUPFAM" id="SSF117281">
    <property type="entry name" value="Kelch motif"/>
    <property type="match status" value="2"/>
</dbReference>
<evidence type="ECO:0000256" key="1">
    <source>
        <dbReference type="ARBA" id="ARBA00022441"/>
    </source>
</evidence>
<dbReference type="PANTHER" id="PTHR46344:SF27">
    <property type="entry name" value="KELCH REPEAT SUPERFAMILY PROTEIN"/>
    <property type="match status" value="1"/>
</dbReference>
<gene>
    <name evidence="3" type="ORF">HERI1096_LOCUS32275</name>
</gene>
<dbReference type="EMBL" id="HBHX01058496">
    <property type="protein sequence ID" value="CAE0138509.1"/>
    <property type="molecule type" value="Transcribed_RNA"/>
</dbReference>
<dbReference type="Pfam" id="PF01344">
    <property type="entry name" value="Kelch_1"/>
    <property type="match status" value="3"/>
</dbReference>
<dbReference type="InterPro" id="IPR015915">
    <property type="entry name" value="Kelch-typ_b-propeller"/>
</dbReference>
<protein>
    <recommendedName>
        <fullName evidence="4">F-box domain-containing protein</fullName>
    </recommendedName>
</protein>
<name>A0A7S3BNV1_9EUKA</name>
<sequence length="384" mass="40987">MPELLDLPDACLAIILQHLPTAHSLASAMATHSQIAAVGHSYPETWRPLAEQVAWCLRRRCDEGWGELCKRAHCGAARQRLVAIGGAQQIFIPSIDDAAVDVYEIGNEASDGAWQAANPLGRARDAPCAASDGRRVHVLGGWDGKADCALTCGESAEFDEHGIALCWEALPELPEPRCFAAAVCDEQERLWVVGGGDSLYRGARCLSAVDLLMGDGWSRAGTLLEPRCGLALAASARRSELVVCGGYSGDVAYLSSVESFDMMTGRQSRIPSMTHHRSGLGACFGPDGGLYVVGGSEDGSNALSACERLDPREGKWHRLEDMQIARGYLAASFSLDGRLYAAGGADSTGRPLDAFEIYEPRAGKWRHAPPLPSARANLALVLMA</sequence>